<reference evidence="2" key="1">
    <citation type="submission" date="2010-06" db="EMBL/GenBank/DDBJ databases">
        <authorList>
            <person name="Jiang H."/>
            <person name="Abraham K."/>
            <person name="Ali S."/>
            <person name="Alsbrooks S.L."/>
            <person name="Anim B.N."/>
            <person name="Anosike U.S."/>
            <person name="Attaway T."/>
            <person name="Bandaranaike D.P."/>
            <person name="Battles P.K."/>
            <person name="Bell S.N."/>
            <person name="Bell A.V."/>
            <person name="Beltran B."/>
            <person name="Bickham C."/>
            <person name="Bustamante Y."/>
            <person name="Caleb T."/>
            <person name="Canada A."/>
            <person name="Cardenas V."/>
            <person name="Carter K."/>
            <person name="Chacko J."/>
            <person name="Chandrabose M.N."/>
            <person name="Chavez D."/>
            <person name="Chavez A."/>
            <person name="Chen L."/>
            <person name="Chu H.-S."/>
            <person name="Claassen K.J."/>
            <person name="Cockrell R."/>
            <person name="Collins M."/>
            <person name="Cooper J.A."/>
            <person name="Cree A."/>
            <person name="Curry S.M."/>
            <person name="Da Y."/>
            <person name="Dao M.D."/>
            <person name="Das B."/>
            <person name="Davila M.-L."/>
            <person name="Davy-Carroll L."/>
            <person name="Denson S."/>
            <person name="Dinh H."/>
            <person name="Ebong V.E."/>
            <person name="Edwards J.R."/>
            <person name="Egan A."/>
            <person name="El-Daye J."/>
            <person name="Escobedo L."/>
            <person name="Fernandez S."/>
            <person name="Fernando P.R."/>
            <person name="Flagg N."/>
            <person name="Forbes L.D."/>
            <person name="Fowler R.G."/>
            <person name="Fu Q."/>
            <person name="Gabisi R.A."/>
            <person name="Ganer J."/>
            <person name="Garbino Pronczuk A."/>
            <person name="Garcia R.M."/>
            <person name="Garner T."/>
            <person name="Garrett T.E."/>
            <person name="Gonzalez D.A."/>
            <person name="Hamid H."/>
            <person name="Hawkins E.S."/>
            <person name="Hirani K."/>
            <person name="Hogues M.E."/>
            <person name="Hollins B."/>
            <person name="Hsiao C.-H."/>
            <person name="Jabil R."/>
            <person name="James M.L."/>
            <person name="Jhangiani S.N."/>
            <person name="Johnson B."/>
            <person name="Johnson Q."/>
            <person name="Joshi V."/>
            <person name="Kalu J.B."/>
            <person name="Kam C."/>
            <person name="Kashfia A."/>
            <person name="Keebler J."/>
            <person name="Kisamo H."/>
            <person name="Kovar C.L."/>
            <person name="Lago L.A."/>
            <person name="Lai C.-Y."/>
            <person name="Laidlaw J."/>
            <person name="Lara F."/>
            <person name="Le T.-K."/>
            <person name="Lee S.L."/>
            <person name="Legall F.H."/>
            <person name="Lemon S.J."/>
            <person name="Lewis L.R."/>
            <person name="Li B."/>
            <person name="Liu Y."/>
            <person name="Liu Y.-S."/>
            <person name="Lopez J."/>
            <person name="Lozado R.J."/>
            <person name="Lu J."/>
            <person name="Madu R.C."/>
            <person name="Maheshwari M."/>
            <person name="Maheshwari R."/>
            <person name="Malloy K."/>
            <person name="Martinez E."/>
            <person name="Mathew T."/>
            <person name="Mercado I.C."/>
            <person name="Mercado C."/>
            <person name="Meyer B."/>
            <person name="Montgomery K."/>
            <person name="Morgan M.B."/>
            <person name="Munidasa M."/>
            <person name="Nazareth L.V."/>
            <person name="Nelson J."/>
            <person name="Ng B.M."/>
            <person name="Nguyen N.B."/>
            <person name="Nguyen P.Q."/>
            <person name="Nguyen T."/>
            <person name="Obregon M."/>
            <person name="Okwuonu G.O."/>
            <person name="Onwere C.G."/>
            <person name="Orozco G."/>
            <person name="Parra A."/>
            <person name="Patel S."/>
            <person name="Patil S."/>
            <person name="Perez A."/>
            <person name="Perez Y."/>
            <person name="Pham C."/>
            <person name="Primus E.L."/>
            <person name="Pu L.-L."/>
            <person name="Puazo M."/>
            <person name="Qin X."/>
            <person name="Quiroz J.B."/>
            <person name="Reese J."/>
            <person name="Richards S."/>
            <person name="Rives C.M."/>
            <person name="Robberts R."/>
            <person name="Ruiz S.J."/>
            <person name="Ruiz M.J."/>
            <person name="Santibanez J."/>
            <person name="Schneider B.W."/>
            <person name="Sisson I."/>
            <person name="Smith M."/>
            <person name="Sodergren E."/>
            <person name="Song X.-Z."/>
            <person name="Song B.B."/>
            <person name="Summersgill H."/>
            <person name="Thelus R."/>
            <person name="Thornton R.D."/>
            <person name="Trejos Z.Y."/>
            <person name="Usmani K."/>
            <person name="Vattathil S."/>
            <person name="Villasana D."/>
            <person name="Walker D.L."/>
            <person name="Wang S."/>
            <person name="Wang K."/>
            <person name="White C.S."/>
            <person name="Williams A.C."/>
            <person name="Williamson J."/>
            <person name="Wilson K."/>
            <person name="Woghiren I.O."/>
            <person name="Woodworth J.R."/>
            <person name="Worley K.C."/>
            <person name="Wright R.A."/>
            <person name="Wu W."/>
            <person name="Young L."/>
            <person name="Zhang L."/>
            <person name="Zhang J."/>
            <person name="Zhu Y."/>
            <person name="Muzny D.M."/>
            <person name="Weinstock G."/>
            <person name="Gibbs R.A."/>
        </authorList>
    </citation>
    <scope>NUCLEOTIDE SEQUENCE [LARGE SCALE GENOMIC DNA]</scope>
    <source>
        <strain evidence="2">LSR1</strain>
    </source>
</reference>
<dbReference type="AlphaFoldDB" id="A0A8R2D3M0"/>
<dbReference type="Proteomes" id="UP000007819">
    <property type="component" value="Chromosome A1"/>
</dbReference>
<organism evidence="1 2">
    <name type="scientific">Acyrthosiphon pisum</name>
    <name type="common">Pea aphid</name>
    <dbReference type="NCBI Taxonomy" id="7029"/>
    <lineage>
        <taxon>Eukaryota</taxon>
        <taxon>Metazoa</taxon>
        <taxon>Ecdysozoa</taxon>
        <taxon>Arthropoda</taxon>
        <taxon>Hexapoda</taxon>
        <taxon>Insecta</taxon>
        <taxon>Pterygota</taxon>
        <taxon>Neoptera</taxon>
        <taxon>Paraneoptera</taxon>
        <taxon>Hemiptera</taxon>
        <taxon>Sternorrhyncha</taxon>
        <taxon>Aphidomorpha</taxon>
        <taxon>Aphidoidea</taxon>
        <taxon>Aphididae</taxon>
        <taxon>Macrosiphini</taxon>
        <taxon>Acyrthosiphon</taxon>
    </lineage>
</organism>
<accession>A0A8R2D3M0</accession>
<dbReference type="RefSeq" id="XP_016659068.1">
    <property type="nucleotide sequence ID" value="XM_016803579.2"/>
</dbReference>
<name>A0A8R2D3M0_ACYPI</name>
<dbReference type="EnsemblMetazoa" id="XM_016803579.2">
    <property type="protein sequence ID" value="XP_016659068.1"/>
    <property type="gene ID" value="LOC107883478"/>
</dbReference>
<evidence type="ECO:0000313" key="1">
    <source>
        <dbReference type="EnsemblMetazoa" id="XP_016659068.1"/>
    </source>
</evidence>
<dbReference type="KEGG" id="api:107883478"/>
<dbReference type="OrthoDB" id="2499658at2759"/>
<keyword evidence="2" id="KW-1185">Reference proteome</keyword>
<dbReference type="GeneID" id="107883478"/>
<evidence type="ECO:0000313" key="2">
    <source>
        <dbReference type="Proteomes" id="UP000007819"/>
    </source>
</evidence>
<protein>
    <submittedName>
        <fullName evidence="1">Uncharacterized protein</fullName>
    </submittedName>
</protein>
<reference evidence="1" key="2">
    <citation type="submission" date="2022-06" db="UniProtKB">
        <authorList>
            <consortium name="EnsemblMetazoa"/>
        </authorList>
    </citation>
    <scope>IDENTIFICATION</scope>
</reference>
<proteinExistence type="predicted"/>
<sequence length="232" mass="27183">MNSNEMRQKFYNALSDLLKNKREDNKSFLNKEEYMLRLQEVKLAKEKIGKKSAKDYRYIRIGRSPYEAMFGCPVRLGVASVGFPLDETTNLNQEEDIEEIDNDINIRQEDDIENNLDGVQLTNNEHLINIRQDEILNDRQLSAKCLENQAKKMIKKSNKKFEDLEVGVNVRVSIPDVDRARGSPRNVLAVIISRKRYSQTFIHKNGHFSLQRKMYSSRKRLKIICRKINYTP</sequence>